<keyword evidence="1" id="KW-1133">Transmembrane helix</keyword>
<gene>
    <name evidence="2" type="ORF">HERIO_379</name>
</gene>
<dbReference type="VEuPathDB" id="MicrosporidiaDB:A0H76_89"/>
<evidence type="ECO:0000313" key="3">
    <source>
        <dbReference type="Proteomes" id="UP000192356"/>
    </source>
</evidence>
<evidence type="ECO:0000256" key="1">
    <source>
        <dbReference type="SAM" id="Phobius"/>
    </source>
</evidence>
<name>A0A1X0QD80_9MICR</name>
<reference evidence="2 3" key="1">
    <citation type="journal article" date="2017" name="Environ. Microbiol.">
        <title>Decay of the glycolytic pathway and adaptation to intranuclear parasitism within Enterocytozoonidae microsporidia.</title>
        <authorList>
            <person name="Wiredu Boakye D."/>
            <person name="Jaroenlak P."/>
            <person name="Prachumwat A."/>
            <person name="Williams T.A."/>
            <person name="Bateman K.S."/>
            <person name="Itsathitphaisarn O."/>
            <person name="Sritunyalucksana K."/>
            <person name="Paszkiewicz K.H."/>
            <person name="Moore K.A."/>
            <person name="Stentiford G.D."/>
            <person name="Williams B.A."/>
        </authorList>
    </citation>
    <scope>NUCLEOTIDE SEQUENCE [LARGE SCALE GENOMIC DNA]</scope>
    <source>
        <strain evidence="2 3">GB1</strain>
    </source>
</reference>
<sequence>MIIYLLFATNSDNHIILQSFTFILVFYFIKKIFVLPDVFNIIVIGFINYTIKINIEVKQNNIVNTVYNIVLNAFLIKVIQTFECLIKLASNSITYHEFQTILLDYDIIKYVKNLL</sequence>
<evidence type="ECO:0000313" key="2">
    <source>
        <dbReference type="EMBL" id="ORD97746.1"/>
    </source>
</evidence>
<proteinExistence type="predicted"/>
<dbReference type="Proteomes" id="UP000192356">
    <property type="component" value="Unassembled WGS sequence"/>
</dbReference>
<organism evidence="2 3">
    <name type="scientific">Hepatospora eriocheir</name>
    <dbReference type="NCBI Taxonomy" id="1081669"/>
    <lineage>
        <taxon>Eukaryota</taxon>
        <taxon>Fungi</taxon>
        <taxon>Fungi incertae sedis</taxon>
        <taxon>Microsporidia</taxon>
        <taxon>Hepatosporidae</taxon>
        <taxon>Hepatospora</taxon>
    </lineage>
</organism>
<protein>
    <submittedName>
        <fullName evidence="2">Uncharacterized protein</fullName>
    </submittedName>
</protein>
<keyword evidence="1" id="KW-0472">Membrane</keyword>
<dbReference type="VEuPathDB" id="MicrosporidiaDB:HERIO_379"/>
<comment type="caution">
    <text evidence="2">The sequence shown here is derived from an EMBL/GenBank/DDBJ whole genome shotgun (WGS) entry which is preliminary data.</text>
</comment>
<accession>A0A1X0QD80</accession>
<dbReference type="EMBL" id="LVKB01000011">
    <property type="protein sequence ID" value="ORD97746.1"/>
    <property type="molecule type" value="Genomic_DNA"/>
</dbReference>
<feature type="transmembrane region" description="Helical" evidence="1">
    <location>
        <begin position="20"/>
        <end position="49"/>
    </location>
</feature>
<keyword evidence="3" id="KW-1185">Reference proteome</keyword>
<dbReference type="AlphaFoldDB" id="A0A1X0QD80"/>
<keyword evidence="1" id="KW-0812">Transmembrane</keyword>